<dbReference type="GO" id="GO:0005576">
    <property type="term" value="C:extracellular region"/>
    <property type="evidence" value="ECO:0007669"/>
    <property type="project" value="InterPro"/>
</dbReference>
<dbReference type="SMART" id="SM00494">
    <property type="entry name" value="ChtBD2"/>
    <property type="match status" value="1"/>
</dbReference>
<feature type="domain" description="Chitin-binding type-2" evidence="3">
    <location>
        <begin position="286"/>
        <end position="345"/>
    </location>
</feature>
<feature type="compositionally biased region" description="Low complexity" evidence="1">
    <location>
        <begin position="89"/>
        <end position="98"/>
    </location>
</feature>
<name>A0AAV6VB96_9ARAC</name>
<organism evidence="4 5">
    <name type="scientific">Oedothorax gibbosus</name>
    <dbReference type="NCBI Taxonomy" id="931172"/>
    <lineage>
        <taxon>Eukaryota</taxon>
        <taxon>Metazoa</taxon>
        <taxon>Ecdysozoa</taxon>
        <taxon>Arthropoda</taxon>
        <taxon>Chelicerata</taxon>
        <taxon>Arachnida</taxon>
        <taxon>Araneae</taxon>
        <taxon>Araneomorphae</taxon>
        <taxon>Entelegynae</taxon>
        <taxon>Araneoidea</taxon>
        <taxon>Linyphiidae</taxon>
        <taxon>Erigoninae</taxon>
        <taxon>Oedothorax</taxon>
    </lineage>
</organism>
<feature type="chain" id="PRO_5043473539" description="Chitin-binding type-2 domain-containing protein" evidence="2">
    <location>
        <begin position="22"/>
        <end position="359"/>
    </location>
</feature>
<feature type="region of interest" description="Disordered" evidence="1">
    <location>
        <begin position="80"/>
        <end position="160"/>
    </location>
</feature>
<dbReference type="PANTHER" id="PTHR22933:SF42">
    <property type="entry name" value="FI18455P1-RELATED"/>
    <property type="match status" value="1"/>
</dbReference>
<dbReference type="GO" id="GO:0008061">
    <property type="term" value="F:chitin binding"/>
    <property type="evidence" value="ECO:0007669"/>
    <property type="project" value="InterPro"/>
</dbReference>
<keyword evidence="2" id="KW-0732">Signal</keyword>
<reference evidence="4 5" key="1">
    <citation type="journal article" date="2022" name="Nat. Ecol. Evol.">
        <title>A masculinizing supergene underlies an exaggerated male reproductive morph in a spider.</title>
        <authorList>
            <person name="Hendrickx F."/>
            <person name="De Corte Z."/>
            <person name="Sonet G."/>
            <person name="Van Belleghem S.M."/>
            <person name="Kostlbacher S."/>
            <person name="Vangestel C."/>
        </authorList>
    </citation>
    <scope>NUCLEOTIDE SEQUENCE [LARGE SCALE GENOMIC DNA]</scope>
    <source>
        <strain evidence="4">W744_W776</strain>
    </source>
</reference>
<feature type="compositionally biased region" description="Low complexity" evidence="1">
    <location>
        <begin position="132"/>
        <end position="151"/>
    </location>
</feature>
<dbReference type="Gene3D" id="2.170.140.10">
    <property type="entry name" value="Chitin binding domain"/>
    <property type="match status" value="1"/>
</dbReference>
<dbReference type="SUPFAM" id="SSF57625">
    <property type="entry name" value="Invertebrate chitin-binding proteins"/>
    <property type="match status" value="1"/>
</dbReference>
<keyword evidence="5" id="KW-1185">Reference proteome</keyword>
<accession>A0AAV6VB96</accession>
<evidence type="ECO:0000313" key="4">
    <source>
        <dbReference type="EMBL" id="KAG8193864.1"/>
    </source>
</evidence>
<feature type="compositionally biased region" description="Polar residues" evidence="1">
    <location>
        <begin position="106"/>
        <end position="117"/>
    </location>
</feature>
<sequence>MKRQTAGPKLWVSLLACLLSALHILPLSLHIGADAATALKFRRINSTLFHTRLQPQASIGVARRLPSPWAAKLVALRSSRTRADEEVTTTEALTTTQTSQGDETETPTLETNVTVANEDSFRKRSHQDPQQDDSPQRSVVWPARSRGAAASRRLRLPSPTTPAPIVLLKLLQPKPTRPAIYSLDGFVPKPSIQRVVSTEPPPHFQAKNLQLLGSAPRRRKAHRYSKVEEADDAEEEFYLDQETDGRRRKRKRKNKKKNLVSRYTAFARKGVPGEDFPVYTYIPQTEFDCGLQPGLYADPFTDCQVWHMCPGGNLSPRHSFLCPNGTIFNQKKRICDWWYNVDCHKHSRRIRSPDFLIDE</sequence>
<dbReference type="InterPro" id="IPR036508">
    <property type="entry name" value="Chitin-bd_dom_sf"/>
</dbReference>
<dbReference type="AlphaFoldDB" id="A0AAV6VB96"/>
<dbReference type="Pfam" id="PF01607">
    <property type="entry name" value="CBM_14"/>
    <property type="match status" value="1"/>
</dbReference>
<dbReference type="InterPro" id="IPR002557">
    <property type="entry name" value="Chitin-bd_dom"/>
</dbReference>
<evidence type="ECO:0000256" key="2">
    <source>
        <dbReference type="SAM" id="SignalP"/>
    </source>
</evidence>
<proteinExistence type="predicted"/>
<protein>
    <recommendedName>
        <fullName evidence="3">Chitin-binding type-2 domain-containing protein</fullName>
    </recommendedName>
</protein>
<dbReference type="EMBL" id="JAFNEN010000113">
    <property type="protein sequence ID" value="KAG8193864.1"/>
    <property type="molecule type" value="Genomic_DNA"/>
</dbReference>
<evidence type="ECO:0000259" key="3">
    <source>
        <dbReference type="PROSITE" id="PS50940"/>
    </source>
</evidence>
<dbReference type="PANTHER" id="PTHR22933">
    <property type="entry name" value="FI18007P1-RELATED"/>
    <property type="match status" value="1"/>
</dbReference>
<comment type="caution">
    <text evidence="4">The sequence shown here is derived from an EMBL/GenBank/DDBJ whole genome shotgun (WGS) entry which is preliminary data.</text>
</comment>
<dbReference type="InterPro" id="IPR052976">
    <property type="entry name" value="Scoloptoxin-like"/>
</dbReference>
<dbReference type="PROSITE" id="PS50940">
    <property type="entry name" value="CHIT_BIND_II"/>
    <property type="match status" value="1"/>
</dbReference>
<dbReference type="Proteomes" id="UP000827092">
    <property type="component" value="Unassembled WGS sequence"/>
</dbReference>
<gene>
    <name evidence="4" type="ORF">JTE90_011424</name>
</gene>
<feature type="compositionally biased region" description="Basic and acidic residues" evidence="1">
    <location>
        <begin position="119"/>
        <end position="129"/>
    </location>
</feature>
<feature type="signal peptide" evidence="2">
    <location>
        <begin position="1"/>
        <end position="21"/>
    </location>
</feature>
<evidence type="ECO:0000313" key="5">
    <source>
        <dbReference type="Proteomes" id="UP000827092"/>
    </source>
</evidence>
<evidence type="ECO:0000256" key="1">
    <source>
        <dbReference type="SAM" id="MobiDB-lite"/>
    </source>
</evidence>